<dbReference type="GO" id="GO:0005737">
    <property type="term" value="C:cytoplasm"/>
    <property type="evidence" value="ECO:0007669"/>
    <property type="project" value="UniProtKB-SubCell"/>
</dbReference>
<organism evidence="5 6">
    <name type="scientific">Orbilia oligospora</name>
    <name type="common">Nematode-trapping fungus</name>
    <name type="synonym">Arthrobotrys oligospora</name>
    <dbReference type="NCBI Taxonomy" id="2813651"/>
    <lineage>
        <taxon>Eukaryota</taxon>
        <taxon>Fungi</taxon>
        <taxon>Dikarya</taxon>
        <taxon>Ascomycota</taxon>
        <taxon>Pezizomycotina</taxon>
        <taxon>Orbiliomycetes</taxon>
        <taxon>Orbiliales</taxon>
        <taxon>Orbiliaceae</taxon>
        <taxon>Orbilia</taxon>
    </lineage>
</organism>
<evidence type="ECO:0000313" key="5">
    <source>
        <dbReference type="EMBL" id="KAF3185864.1"/>
    </source>
</evidence>
<dbReference type="Gene3D" id="2.30.29.30">
    <property type="entry name" value="Pleckstrin-homology domain (PH domain)/Phosphotyrosine-binding domain (PTB)"/>
    <property type="match status" value="1"/>
</dbReference>
<dbReference type="GO" id="GO:0008047">
    <property type="term" value="F:enzyme activator activity"/>
    <property type="evidence" value="ECO:0007669"/>
    <property type="project" value="InterPro"/>
</dbReference>
<comment type="subcellular location">
    <subcellularLocation>
        <location evidence="1">Cytoplasm</location>
    </subcellularLocation>
</comment>
<keyword evidence="3" id="KW-0963">Cytoplasm</keyword>
<comment type="similarity">
    <text evidence="2">Belongs to the DCP1 family.</text>
</comment>
<feature type="region of interest" description="Disordered" evidence="4">
    <location>
        <begin position="244"/>
        <end position="287"/>
    </location>
</feature>
<evidence type="ECO:0000256" key="4">
    <source>
        <dbReference type="SAM" id="MobiDB-lite"/>
    </source>
</evidence>
<evidence type="ECO:0000256" key="1">
    <source>
        <dbReference type="ARBA" id="ARBA00004496"/>
    </source>
</evidence>
<evidence type="ECO:0000313" key="6">
    <source>
        <dbReference type="Proteomes" id="UP000479691"/>
    </source>
</evidence>
<feature type="compositionally biased region" description="Low complexity" evidence="4">
    <location>
        <begin position="244"/>
        <end position="273"/>
    </location>
</feature>
<dbReference type="Proteomes" id="UP000479691">
    <property type="component" value="Unassembled WGS sequence"/>
</dbReference>
<dbReference type="EMBL" id="JAABOE010000019">
    <property type="protein sequence ID" value="KAF3185864.1"/>
    <property type="molecule type" value="Genomic_DNA"/>
</dbReference>
<dbReference type="SUPFAM" id="SSF50729">
    <property type="entry name" value="PH domain-like"/>
    <property type="match status" value="1"/>
</dbReference>
<accession>A0A7C8PZQ8</accession>
<protein>
    <submittedName>
        <fullName evidence="5">Uncharacterized protein</fullName>
    </submittedName>
</protein>
<evidence type="ECO:0000256" key="2">
    <source>
        <dbReference type="ARBA" id="ARBA00008778"/>
    </source>
</evidence>
<dbReference type="AlphaFoldDB" id="A0A7C8PZQ8"/>
<dbReference type="Pfam" id="PF06058">
    <property type="entry name" value="DCP1"/>
    <property type="match status" value="1"/>
</dbReference>
<proteinExistence type="inferred from homology"/>
<name>A0A7C8PZQ8_ORBOL</name>
<dbReference type="InterPro" id="IPR010334">
    <property type="entry name" value="Dcp1"/>
</dbReference>
<feature type="region of interest" description="Disordered" evidence="4">
    <location>
        <begin position="1"/>
        <end position="37"/>
    </location>
</feature>
<reference evidence="5 6" key="1">
    <citation type="submission" date="2019-06" db="EMBL/GenBank/DDBJ databases">
        <authorList>
            <person name="Palmer J.M."/>
        </authorList>
    </citation>
    <scope>NUCLEOTIDE SEQUENCE [LARGE SCALE GENOMIC DNA]</scope>
    <source>
        <strain evidence="5 6">TWF788</strain>
    </source>
</reference>
<gene>
    <name evidence="5" type="ORF">TWF788_003912</name>
</gene>
<dbReference type="GO" id="GO:0000290">
    <property type="term" value="P:deadenylation-dependent decapping of nuclear-transcribed mRNA"/>
    <property type="evidence" value="ECO:0007669"/>
    <property type="project" value="InterPro"/>
</dbReference>
<dbReference type="InterPro" id="IPR011993">
    <property type="entry name" value="PH-like_dom_sf"/>
</dbReference>
<sequence>MTRRKANHPTSPPQNPRPTHQSHRRQQSHPHTSSGPSLQALHAVHDAPASLEQLNSLNFPVLQKFLPSLTRIHLTTSYSTAYKIRNGNWEKLDIEGPLFLLELLPSHPHFPSSSSSLNNLDPKMVEGMGKYHAFVLNRKGVNNLLIPLPKRTENVDTTNSVLISMLMAWEDCYGLSVFDQEGTSTASESERVGAKVLELVKEMEEIDESAAAAATATAVAAAKEAENLRKRVENADRLQAELQVQPQWGQQQQQQQQQQQVPQQAPQQIPQMLHHPHHPHHPQMSQHLPPLQMQHLHHQQQYSGSPAYMTPTAEYAGVDLMAALGPKLGIVGTGNNNSGGGNNSGYNSGDGGYTSAASGTGGKGRKITLNELFGKPLG</sequence>
<comment type="caution">
    <text evidence="5">The sequence shown here is derived from an EMBL/GenBank/DDBJ whole genome shotgun (WGS) entry which is preliminary data.</text>
</comment>
<evidence type="ECO:0000256" key="3">
    <source>
        <dbReference type="ARBA" id="ARBA00022490"/>
    </source>
</evidence>